<feature type="domain" description="START" evidence="2">
    <location>
        <begin position="35"/>
        <end position="195"/>
    </location>
</feature>
<dbReference type="InterPro" id="IPR023393">
    <property type="entry name" value="START-like_dom_sf"/>
</dbReference>
<keyword evidence="1" id="KW-0732">Signal</keyword>
<accession>A0A3S0INE3</accession>
<dbReference type="AlphaFoldDB" id="A0A3S0INE3"/>
<dbReference type="EMBL" id="RXOF01000006">
    <property type="protein sequence ID" value="RTQ49635.1"/>
    <property type="molecule type" value="Genomic_DNA"/>
</dbReference>
<dbReference type="InterPro" id="IPR002913">
    <property type="entry name" value="START_lipid-bd_dom"/>
</dbReference>
<dbReference type="InterPro" id="IPR051213">
    <property type="entry name" value="START_lipid_transfer"/>
</dbReference>
<evidence type="ECO:0000313" key="4">
    <source>
        <dbReference type="Proteomes" id="UP000282184"/>
    </source>
</evidence>
<reference evidence="3 4" key="1">
    <citation type="submission" date="2018-12" db="EMBL/GenBank/DDBJ databases">
        <title>Hymenobacter gummosus sp. nov., isolated from a spring.</title>
        <authorList>
            <person name="Nie L."/>
        </authorList>
    </citation>
    <scope>NUCLEOTIDE SEQUENCE [LARGE SCALE GENOMIC DNA]</scope>
    <source>
        <strain evidence="3 4">KCTC 52166</strain>
    </source>
</reference>
<dbReference type="InterPro" id="IPR028347">
    <property type="entry name" value="START_dom_prot"/>
</dbReference>
<evidence type="ECO:0000259" key="2">
    <source>
        <dbReference type="PROSITE" id="PS50848"/>
    </source>
</evidence>
<gene>
    <name evidence="3" type="ORF">EJV47_12520</name>
</gene>
<keyword evidence="4" id="KW-1185">Reference proteome</keyword>
<evidence type="ECO:0000313" key="3">
    <source>
        <dbReference type="EMBL" id="RTQ49635.1"/>
    </source>
</evidence>
<dbReference type="Pfam" id="PF01852">
    <property type="entry name" value="START"/>
    <property type="match status" value="1"/>
</dbReference>
<dbReference type="GO" id="GO:0005737">
    <property type="term" value="C:cytoplasm"/>
    <property type="evidence" value="ECO:0007669"/>
    <property type="project" value="UniProtKB-ARBA"/>
</dbReference>
<dbReference type="Proteomes" id="UP000282184">
    <property type="component" value="Unassembled WGS sequence"/>
</dbReference>
<comment type="caution">
    <text evidence="3">The sequence shown here is derived from an EMBL/GenBank/DDBJ whole genome shotgun (WGS) entry which is preliminary data.</text>
</comment>
<organism evidence="3 4">
    <name type="scientific">Hymenobacter gummosus</name>
    <dbReference type="NCBI Taxonomy" id="1776032"/>
    <lineage>
        <taxon>Bacteria</taxon>
        <taxon>Pseudomonadati</taxon>
        <taxon>Bacteroidota</taxon>
        <taxon>Cytophagia</taxon>
        <taxon>Cytophagales</taxon>
        <taxon>Hymenobacteraceae</taxon>
        <taxon>Hymenobacter</taxon>
    </lineage>
</organism>
<dbReference type="PIRSF" id="PIRSF039033">
    <property type="entry name" value="START_dom"/>
    <property type="match status" value="1"/>
</dbReference>
<protein>
    <recommendedName>
        <fullName evidence="2">START domain-containing protein</fullName>
    </recommendedName>
</protein>
<dbReference type="Gene3D" id="3.30.530.20">
    <property type="match status" value="1"/>
</dbReference>
<name>A0A3S0INE3_9BACT</name>
<dbReference type="SUPFAM" id="SSF55961">
    <property type="entry name" value="Bet v1-like"/>
    <property type="match status" value="1"/>
</dbReference>
<dbReference type="GO" id="GO:0008289">
    <property type="term" value="F:lipid binding"/>
    <property type="evidence" value="ECO:0007669"/>
    <property type="project" value="InterPro"/>
</dbReference>
<evidence type="ECO:0000256" key="1">
    <source>
        <dbReference type="SAM" id="SignalP"/>
    </source>
</evidence>
<dbReference type="RefSeq" id="WP_126693494.1">
    <property type="nucleotide sequence ID" value="NZ_RXOF01000006.1"/>
</dbReference>
<dbReference type="PANTHER" id="PTHR19308:SF14">
    <property type="entry name" value="START DOMAIN-CONTAINING PROTEIN"/>
    <property type="match status" value="1"/>
</dbReference>
<proteinExistence type="predicted"/>
<sequence length="233" mass="26297">MRTARACCAFLTALLCCAGTGMGAAPTARPAAVASESWRLETNKDGIKVYSRHSPGSRFKEIRVHCEMPGTLSQLVALYSDVDNYTQVISNTKRAHLIRRVSETELYYYIESQMPRPVDNRDLVMRLQFNYTPAEKLLVIHTNSVAGMMPVQKGIVRVPAWTGQWTVHQITDSRLRIDYTFRVDPGGELPTWLINMIAPVAPYSSFIKLRNGLQLPRYQGRSFAFLSPETAQR</sequence>
<dbReference type="PANTHER" id="PTHR19308">
    <property type="entry name" value="PHOSPHATIDYLCHOLINE TRANSFER PROTEIN"/>
    <property type="match status" value="1"/>
</dbReference>
<dbReference type="OrthoDB" id="5734556at2"/>
<dbReference type="PROSITE" id="PS50848">
    <property type="entry name" value="START"/>
    <property type="match status" value="1"/>
</dbReference>
<feature type="chain" id="PRO_5018756618" description="START domain-containing protein" evidence="1">
    <location>
        <begin position="24"/>
        <end position="233"/>
    </location>
</feature>
<feature type="signal peptide" evidence="1">
    <location>
        <begin position="1"/>
        <end position="23"/>
    </location>
</feature>